<reference evidence="3 4" key="1">
    <citation type="journal article" date="2017" name="DNA Res.">
        <title>Complete genome sequence and expression profile of the commercial lytic enzyme producer Lysobacter enzymogenes M497-1.</title>
        <authorList>
            <person name="Takami H."/>
            <person name="Toyoda A."/>
            <person name="Uchiyama I."/>
            <person name="Itoh T."/>
            <person name="Takaki Y."/>
            <person name="Arai W."/>
            <person name="Nishi S."/>
            <person name="Kawai M."/>
            <person name="Shinya K."/>
            <person name="Ikeda H."/>
        </authorList>
    </citation>
    <scope>NUCLEOTIDE SEQUENCE [LARGE SCALE GENOMIC DNA]</scope>
    <source>
        <strain evidence="3 4">M497-1</strain>
    </source>
</reference>
<dbReference type="GeneID" id="83063596"/>
<dbReference type="AlphaFoldDB" id="A0AAU9ARG7"/>
<dbReference type="Proteomes" id="UP000218824">
    <property type="component" value="Chromosome"/>
</dbReference>
<protein>
    <recommendedName>
        <fullName evidence="2">Glycosyl transferase family 51 domain-containing protein</fullName>
    </recommendedName>
</protein>
<name>A0AAU9ARG7_LYSEN</name>
<feature type="transmembrane region" description="Helical" evidence="1">
    <location>
        <begin position="6"/>
        <end position="31"/>
    </location>
</feature>
<evidence type="ECO:0000256" key="1">
    <source>
        <dbReference type="SAM" id="Phobius"/>
    </source>
</evidence>
<dbReference type="KEGG" id="lem:LEN_1725"/>
<keyword evidence="1" id="KW-0812">Transmembrane</keyword>
<proteinExistence type="predicted"/>
<keyword evidence="1" id="KW-1133">Transmembrane helix</keyword>
<feature type="domain" description="Glycosyl transferase family 51" evidence="2">
    <location>
        <begin position="120"/>
        <end position="220"/>
    </location>
</feature>
<gene>
    <name evidence="3" type="ORF">LEN_1725</name>
</gene>
<dbReference type="InterPro" id="IPR001264">
    <property type="entry name" value="Glyco_trans_51"/>
</dbReference>
<dbReference type="InterPro" id="IPR036950">
    <property type="entry name" value="PBP_transglycosylase"/>
</dbReference>
<evidence type="ECO:0000313" key="4">
    <source>
        <dbReference type="Proteomes" id="UP000218824"/>
    </source>
</evidence>
<evidence type="ECO:0000313" key="3">
    <source>
        <dbReference type="EMBL" id="BAV97212.1"/>
    </source>
</evidence>
<evidence type="ECO:0000259" key="2">
    <source>
        <dbReference type="Pfam" id="PF00912"/>
    </source>
</evidence>
<sequence length="262" mass="28172">MALGNFLKWVGGGIVAIVAALCLLVQGAYWYGASMLPQRLPQPGREYPAAARELLWRTLGGGDAAISARRLNAFSYTGLIFETLLLYLDRHGESMLPAADLGLVEQTSFAVRDGLVEIRRARVAAPASTSTSTGSNAAALQQMSYDHGFESMALFIRASREWPAERMADFVLDSGDYGRDSAGLERAAQAYFGVTVEQLTREELAMLVLLPSHLGGRDPHCAPEAFRLAYAEATQGIGDSKLPALSARTLARLKPIACPPDA</sequence>
<dbReference type="Pfam" id="PF00912">
    <property type="entry name" value="Transgly"/>
    <property type="match status" value="1"/>
</dbReference>
<dbReference type="InterPro" id="IPR023346">
    <property type="entry name" value="Lysozyme-like_dom_sf"/>
</dbReference>
<organism evidence="3 4">
    <name type="scientific">Lysobacter enzymogenes</name>
    <dbReference type="NCBI Taxonomy" id="69"/>
    <lineage>
        <taxon>Bacteria</taxon>
        <taxon>Pseudomonadati</taxon>
        <taxon>Pseudomonadota</taxon>
        <taxon>Gammaproteobacteria</taxon>
        <taxon>Lysobacterales</taxon>
        <taxon>Lysobacteraceae</taxon>
        <taxon>Lysobacter</taxon>
    </lineage>
</organism>
<dbReference type="EMBL" id="AP014940">
    <property type="protein sequence ID" value="BAV97212.1"/>
    <property type="molecule type" value="Genomic_DNA"/>
</dbReference>
<dbReference type="RefSeq" id="WP_096377390.1">
    <property type="nucleotide sequence ID" value="NZ_AP014940.1"/>
</dbReference>
<dbReference type="SUPFAM" id="SSF53955">
    <property type="entry name" value="Lysozyme-like"/>
    <property type="match status" value="1"/>
</dbReference>
<keyword evidence="1" id="KW-0472">Membrane</keyword>
<dbReference type="Gene3D" id="1.10.3810.10">
    <property type="entry name" value="Biosynthetic peptidoglycan transglycosylase-like"/>
    <property type="match status" value="1"/>
</dbReference>
<accession>A0AAU9ARG7</accession>